<evidence type="ECO:0000256" key="2">
    <source>
        <dbReference type="SAM" id="SignalP"/>
    </source>
</evidence>
<proteinExistence type="predicted"/>
<dbReference type="OrthoDB" id="7191087at2"/>
<dbReference type="EMBL" id="APMP01000005">
    <property type="protein sequence ID" value="ENZ82774.1"/>
    <property type="molecule type" value="Genomic_DNA"/>
</dbReference>
<dbReference type="AlphaFoldDB" id="R0ELJ2"/>
<dbReference type="STRING" id="1292034.OR37_01352"/>
<accession>R0ELJ2</accession>
<feature type="signal peptide" evidence="2">
    <location>
        <begin position="1"/>
        <end position="25"/>
    </location>
</feature>
<dbReference type="InterPro" id="IPR012899">
    <property type="entry name" value="LTXXQ"/>
</dbReference>
<sequence length="196" mass="21008" precursor="true">MRKTLSRLALAGAAVTVLAGGVALAQVPAPPAPPVPPPPPLPPMEAMMAGGPGMGLMHHHAPDPEKRAQRLRDVLQLRADQDGALKAYVDATTPKFEHIRREDGPDAGGKIEPADRKPPTTLDRLDRMSKMAEAMEKRIAATRAFYNALSPSQQKAFDALDLEGGMGDHVIIRRFETRGAPVFHGGDKAPPQRKVG</sequence>
<organism evidence="3 4">
    <name type="scientific">Caulobacter vibrioides OR37</name>
    <dbReference type="NCBI Taxonomy" id="1292034"/>
    <lineage>
        <taxon>Bacteria</taxon>
        <taxon>Pseudomonadati</taxon>
        <taxon>Pseudomonadota</taxon>
        <taxon>Alphaproteobacteria</taxon>
        <taxon>Caulobacterales</taxon>
        <taxon>Caulobacteraceae</taxon>
        <taxon>Caulobacter</taxon>
    </lineage>
</organism>
<dbReference type="Pfam" id="PF07813">
    <property type="entry name" value="LTXXQ"/>
    <property type="match status" value="1"/>
</dbReference>
<evidence type="ECO:0000256" key="1">
    <source>
        <dbReference type="SAM" id="MobiDB-lite"/>
    </source>
</evidence>
<feature type="region of interest" description="Disordered" evidence="1">
    <location>
        <begin position="99"/>
        <end position="120"/>
    </location>
</feature>
<reference evidence="3 4" key="1">
    <citation type="journal article" date="2013" name="Genome Announc.">
        <title>Draft Genome Sequence for Caulobacter sp. Strain OR37, a Bacterium Tolerant to Heavy Metals.</title>
        <authorList>
            <person name="Utturkar S.M."/>
            <person name="Bollmann A."/>
            <person name="Brzoska R.M."/>
            <person name="Klingeman D.M."/>
            <person name="Epstein S.E."/>
            <person name="Palumbo A.V."/>
            <person name="Brown S.D."/>
        </authorList>
    </citation>
    <scope>NUCLEOTIDE SEQUENCE [LARGE SCALE GENOMIC DNA]</scope>
    <source>
        <strain evidence="3 4">OR37</strain>
    </source>
</reference>
<protein>
    <recommendedName>
        <fullName evidence="5">LTXXQ motif family protein</fullName>
    </recommendedName>
</protein>
<dbReference type="RefSeq" id="WP_004617313.1">
    <property type="nucleotide sequence ID" value="NZ_APMP01000005.1"/>
</dbReference>
<evidence type="ECO:0000313" key="3">
    <source>
        <dbReference type="EMBL" id="ENZ82774.1"/>
    </source>
</evidence>
<dbReference type="GO" id="GO:0042597">
    <property type="term" value="C:periplasmic space"/>
    <property type="evidence" value="ECO:0007669"/>
    <property type="project" value="InterPro"/>
</dbReference>
<name>R0ELJ2_CAUVI</name>
<dbReference type="PATRIC" id="fig|1292034.3.peg.1341"/>
<comment type="caution">
    <text evidence="3">The sequence shown here is derived from an EMBL/GenBank/DDBJ whole genome shotgun (WGS) entry which is preliminary data.</text>
</comment>
<evidence type="ECO:0000313" key="4">
    <source>
        <dbReference type="Proteomes" id="UP000013063"/>
    </source>
</evidence>
<feature type="chain" id="PRO_5004349234" description="LTXXQ motif family protein" evidence="2">
    <location>
        <begin position="26"/>
        <end position="196"/>
    </location>
</feature>
<dbReference type="eggNOG" id="ENOG5031CHM">
    <property type="taxonomic scope" value="Bacteria"/>
</dbReference>
<gene>
    <name evidence="3" type="ORF">OR37_01352</name>
</gene>
<keyword evidence="4" id="KW-1185">Reference proteome</keyword>
<dbReference type="Proteomes" id="UP000013063">
    <property type="component" value="Unassembled WGS sequence"/>
</dbReference>
<keyword evidence="2" id="KW-0732">Signal</keyword>
<evidence type="ECO:0008006" key="5">
    <source>
        <dbReference type="Google" id="ProtNLM"/>
    </source>
</evidence>